<evidence type="ECO:0000313" key="1">
    <source>
        <dbReference type="EMBL" id="CAB4913240.1"/>
    </source>
</evidence>
<sequence length="72" mass="8040">MQICILMCMQTTSVRIDRATHLELKRLASELEVSVGEAVRIAVRRATQERIGVQLGAELTTQENTWLDADLG</sequence>
<proteinExistence type="predicted"/>
<reference evidence="1" key="1">
    <citation type="submission" date="2020-05" db="EMBL/GenBank/DDBJ databases">
        <authorList>
            <person name="Chiriac C."/>
            <person name="Salcher M."/>
            <person name="Ghai R."/>
            <person name="Kavagutti S V."/>
        </authorList>
    </citation>
    <scope>NUCLEOTIDE SEQUENCE</scope>
</reference>
<name>A0A6J7HA89_9ZZZZ</name>
<dbReference type="EMBL" id="CAFBMC010000152">
    <property type="protein sequence ID" value="CAB4913240.1"/>
    <property type="molecule type" value="Genomic_DNA"/>
</dbReference>
<accession>A0A6J7HA89</accession>
<gene>
    <name evidence="1" type="ORF">UFOPK3495_01719</name>
</gene>
<dbReference type="AlphaFoldDB" id="A0A6J7HA89"/>
<organism evidence="1">
    <name type="scientific">freshwater metagenome</name>
    <dbReference type="NCBI Taxonomy" id="449393"/>
    <lineage>
        <taxon>unclassified sequences</taxon>
        <taxon>metagenomes</taxon>
        <taxon>ecological metagenomes</taxon>
    </lineage>
</organism>
<protein>
    <submittedName>
        <fullName evidence="1">Unannotated protein</fullName>
    </submittedName>
</protein>